<reference evidence="1" key="2">
    <citation type="submission" date="2023-05" db="EMBL/GenBank/DDBJ databases">
        <authorList>
            <consortium name="Lawrence Berkeley National Laboratory"/>
            <person name="Steindorff A."/>
            <person name="Hensen N."/>
            <person name="Bonometti L."/>
            <person name="Westerberg I."/>
            <person name="Brannstrom I.O."/>
            <person name="Guillou S."/>
            <person name="Cros-Aarteil S."/>
            <person name="Calhoun S."/>
            <person name="Haridas S."/>
            <person name="Kuo A."/>
            <person name="Mondo S."/>
            <person name="Pangilinan J."/>
            <person name="Riley R."/>
            <person name="Labutti K."/>
            <person name="Andreopoulos B."/>
            <person name="Lipzen A."/>
            <person name="Chen C."/>
            <person name="Yanf M."/>
            <person name="Daum C."/>
            <person name="Ng V."/>
            <person name="Clum A."/>
            <person name="Ohm R."/>
            <person name="Martin F."/>
            <person name="Silar P."/>
            <person name="Natvig D."/>
            <person name="Lalanne C."/>
            <person name="Gautier V."/>
            <person name="Ament-Velasquez S.L."/>
            <person name="Kruys A."/>
            <person name="Hutchinson M.I."/>
            <person name="Powell A.J."/>
            <person name="Barry K."/>
            <person name="Miller A.N."/>
            <person name="Grigoriev I.V."/>
            <person name="Debuchy R."/>
            <person name="Gladieux P."/>
            <person name="Thoren M.H."/>
            <person name="Johannesson H."/>
        </authorList>
    </citation>
    <scope>NUCLEOTIDE SEQUENCE</scope>
    <source>
        <strain evidence="1">CBS 538.74</strain>
    </source>
</reference>
<sequence>MAAAPLARGSLGGESATEAAKTTDIAFNHRLIGYDVGAGRTPSQVIRVGNTEDEAISMEQAVETLGVLAQDQTSAGKEWSSAELAVLGSKKDDLVIIVGVLLPNNLANVYKPSVPKTVEEFDSSKHTLLSSNVTTPTVVRKLSGWPTNLFVLANKNPETDLCRVRPLPKKINRRIFFYREWTDTAGLASGQANARYDTWKRNIAAFADDYLDEHADDLYDEPIQPTGPQSGPVERTADMSMAFIMQSVALYSLTKNVGYLESAKAEGLAALGRTSGDEEQDDDMRHASDTISHLLHNREPFDIEEAKDAARACKKLWFNGPQDVIRYTFKPQHLLQLANGLRDGVLDDELIEHRLHQGIIINFCLVADDQDKFREQAPSVELMDTPQMIKEAYRRAILNCSNPGPMAPAPLPITDNPTEALCNYIKGNKKWIQAIIDHGDYVAMRYRQSVFGSSKIPRLPEMDMHTLIRNFAETCDIAEATRISEEMAFTALIWAENTSIRHYRHLLKDLMKVRDHQLADLEAGRFLEASRFGKED</sequence>
<name>A0AAN6ZRT3_9PEZI</name>
<proteinExistence type="predicted"/>
<gene>
    <name evidence="1" type="ORF">C8A00DRAFT_18846</name>
</gene>
<reference evidence="1" key="1">
    <citation type="journal article" date="2023" name="Mol. Phylogenet. Evol.">
        <title>Genome-scale phylogeny and comparative genomics of the fungal order Sordariales.</title>
        <authorList>
            <person name="Hensen N."/>
            <person name="Bonometti L."/>
            <person name="Westerberg I."/>
            <person name="Brannstrom I.O."/>
            <person name="Guillou S."/>
            <person name="Cros-Aarteil S."/>
            <person name="Calhoun S."/>
            <person name="Haridas S."/>
            <person name="Kuo A."/>
            <person name="Mondo S."/>
            <person name="Pangilinan J."/>
            <person name="Riley R."/>
            <person name="LaButti K."/>
            <person name="Andreopoulos B."/>
            <person name="Lipzen A."/>
            <person name="Chen C."/>
            <person name="Yan M."/>
            <person name="Daum C."/>
            <person name="Ng V."/>
            <person name="Clum A."/>
            <person name="Steindorff A."/>
            <person name="Ohm R.A."/>
            <person name="Martin F."/>
            <person name="Silar P."/>
            <person name="Natvig D.O."/>
            <person name="Lalanne C."/>
            <person name="Gautier V."/>
            <person name="Ament-Velasquez S.L."/>
            <person name="Kruys A."/>
            <person name="Hutchinson M.I."/>
            <person name="Powell A.J."/>
            <person name="Barry K."/>
            <person name="Miller A.N."/>
            <person name="Grigoriev I.V."/>
            <person name="Debuchy R."/>
            <person name="Gladieux P."/>
            <person name="Hiltunen Thoren M."/>
            <person name="Johannesson H."/>
        </authorList>
    </citation>
    <scope>NUCLEOTIDE SEQUENCE</scope>
    <source>
        <strain evidence="1">CBS 538.74</strain>
    </source>
</reference>
<dbReference type="AlphaFoldDB" id="A0AAN6ZRT3"/>
<accession>A0AAN6ZRT3</accession>
<comment type="caution">
    <text evidence="1">The sequence shown here is derived from an EMBL/GenBank/DDBJ whole genome shotgun (WGS) entry which is preliminary data.</text>
</comment>
<dbReference type="EMBL" id="MU857156">
    <property type="protein sequence ID" value="KAK4149465.1"/>
    <property type="molecule type" value="Genomic_DNA"/>
</dbReference>
<organism evidence="1 2">
    <name type="scientific">Chaetomidium leptoderma</name>
    <dbReference type="NCBI Taxonomy" id="669021"/>
    <lineage>
        <taxon>Eukaryota</taxon>
        <taxon>Fungi</taxon>
        <taxon>Dikarya</taxon>
        <taxon>Ascomycota</taxon>
        <taxon>Pezizomycotina</taxon>
        <taxon>Sordariomycetes</taxon>
        <taxon>Sordariomycetidae</taxon>
        <taxon>Sordariales</taxon>
        <taxon>Chaetomiaceae</taxon>
        <taxon>Chaetomidium</taxon>
    </lineage>
</organism>
<evidence type="ECO:0000313" key="2">
    <source>
        <dbReference type="Proteomes" id="UP001302745"/>
    </source>
</evidence>
<protein>
    <submittedName>
        <fullName evidence="1">Uncharacterized protein</fullName>
    </submittedName>
</protein>
<dbReference type="Proteomes" id="UP001302745">
    <property type="component" value="Unassembled WGS sequence"/>
</dbReference>
<evidence type="ECO:0000313" key="1">
    <source>
        <dbReference type="EMBL" id="KAK4149465.1"/>
    </source>
</evidence>
<keyword evidence="2" id="KW-1185">Reference proteome</keyword>